<sequence>MKTWLLSDDAPSVTKKACIFVVASPEMNQMADVNLSYFQLKSSLANPETTPWMDLVGNHR</sequence>
<dbReference type="EMBL" id="AP003278">
    <property type="protein sequence ID" value="BAD52993.1"/>
    <property type="molecule type" value="Genomic_DNA"/>
</dbReference>
<accession>Q5ZBU6</accession>
<name>Q5ZBU6_ORYSJ</name>
<proteinExistence type="predicted"/>
<dbReference type="AlphaFoldDB" id="Q5ZBU6"/>
<dbReference type="Proteomes" id="UP000817658">
    <property type="component" value="Chromosome 1"/>
</dbReference>
<protein>
    <submittedName>
        <fullName evidence="1">Uncharacterized protein</fullName>
    </submittedName>
</protein>
<reference evidence="1" key="1">
    <citation type="journal article" date="2002" name="Nature">
        <title>The genome sequence and structure of rice chromosome 1.</title>
        <authorList>
            <person name="Sasaki T."/>
            <person name="Matsumoto T."/>
            <person name="Yamamoto K."/>
            <person name="Sakata K."/>
            <person name="Baba T."/>
            <person name="Katayose Y."/>
            <person name="Wu J."/>
            <person name="Niimura Y."/>
            <person name="Cheng Z."/>
            <person name="Nagamura Y."/>
            <person name="Antonio B.A."/>
            <person name="Kanamori H."/>
            <person name="Hosokawa S."/>
            <person name="Masukawa M."/>
            <person name="Arikawa K."/>
            <person name="Chiden Y."/>
            <person name="Hayashi M."/>
            <person name="Okamoto M."/>
            <person name="Ando T."/>
            <person name="Aoki H."/>
            <person name="Arita K."/>
            <person name="Hamada M."/>
            <person name="Harada C."/>
            <person name="Hijishita S."/>
            <person name="Honda M."/>
            <person name="Ichikawa Y."/>
            <person name="Idonuma A."/>
            <person name="Iijima M."/>
            <person name="Ikeda M."/>
            <person name="Ikeno M."/>
            <person name="Itoh S."/>
            <person name="Itoh T."/>
            <person name="Itoh Y."/>
            <person name="Itoh Y."/>
            <person name="Iwabuchi A."/>
            <person name="Kamiya K."/>
            <person name="Karasawa W."/>
            <person name="Katagiri S."/>
            <person name="Kikuta A."/>
            <person name="Kobayashi N."/>
            <person name="Kono I."/>
            <person name="Machita K."/>
            <person name="Maehara T."/>
            <person name="Mizuno H."/>
            <person name="Mizubayashi T."/>
            <person name="Mukai Y."/>
            <person name="Nagasaki H."/>
            <person name="Nakashima M."/>
            <person name="Nakama Y."/>
            <person name="Nakamichi Y."/>
            <person name="Nakamura M."/>
            <person name="Namiki N."/>
            <person name="Negishi M."/>
            <person name="Ohta I."/>
            <person name="Ono N."/>
            <person name="Saji S."/>
            <person name="Sakai K."/>
            <person name="Shibata M."/>
            <person name="Shimokawa T."/>
            <person name="Shomura A."/>
            <person name="Song J."/>
            <person name="Takazaki Y."/>
            <person name="Terasawa K."/>
            <person name="Tsuji K."/>
            <person name="Waki K."/>
            <person name="Yamagata H."/>
            <person name="Yamane H."/>
            <person name="Yoshiki S."/>
            <person name="Yoshihara R."/>
            <person name="Yukawa K."/>
            <person name="Zhong H."/>
            <person name="Iwama H."/>
            <person name="Endo T."/>
            <person name="Ito H."/>
            <person name="Hahn J.H."/>
            <person name="Kim H.I."/>
            <person name="Eun M.Y."/>
            <person name="Yano M."/>
            <person name="Jiang J."/>
            <person name="Gojobori T."/>
        </authorList>
    </citation>
    <scope>NUCLEOTIDE SEQUENCE [LARGE SCALE GENOMIC DNA]</scope>
</reference>
<evidence type="ECO:0000313" key="1">
    <source>
        <dbReference type="EMBL" id="BAD52993.1"/>
    </source>
</evidence>
<gene>
    <name evidence="1" type="primary">P0518F01.21</name>
</gene>
<organism evidence="1">
    <name type="scientific">Oryza sativa subsp. japonica</name>
    <name type="common">Rice</name>
    <dbReference type="NCBI Taxonomy" id="39947"/>
    <lineage>
        <taxon>Eukaryota</taxon>
        <taxon>Viridiplantae</taxon>
        <taxon>Streptophyta</taxon>
        <taxon>Embryophyta</taxon>
        <taxon>Tracheophyta</taxon>
        <taxon>Spermatophyta</taxon>
        <taxon>Magnoliopsida</taxon>
        <taxon>Liliopsida</taxon>
        <taxon>Poales</taxon>
        <taxon>Poaceae</taxon>
        <taxon>BOP clade</taxon>
        <taxon>Oryzoideae</taxon>
        <taxon>Oryzeae</taxon>
        <taxon>Oryzinae</taxon>
        <taxon>Oryza</taxon>
        <taxon>Oryza sativa</taxon>
    </lineage>
</organism>